<dbReference type="Gene3D" id="3.40.50.10810">
    <property type="entry name" value="Tandem AAA-ATPase domain"/>
    <property type="match status" value="1"/>
</dbReference>
<evidence type="ECO:0000259" key="3">
    <source>
        <dbReference type="PROSITE" id="PS51194"/>
    </source>
</evidence>
<dbReference type="InterPro" id="IPR027417">
    <property type="entry name" value="P-loop_NTPase"/>
</dbReference>
<dbReference type="GO" id="GO:0000724">
    <property type="term" value="P:double-strand break repair via homologous recombination"/>
    <property type="evidence" value="ECO:0007669"/>
    <property type="project" value="TreeGrafter"/>
</dbReference>
<dbReference type="InterPro" id="IPR001650">
    <property type="entry name" value="Helicase_C-like"/>
</dbReference>
<dbReference type="SMART" id="SM00487">
    <property type="entry name" value="DEXDc"/>
    <property type="match status" value="1"/>
</dbReference>
<dbReference type="Gene3D" id="3.40.50.300">
    <property type="entry name" value="P-loop containing nucleotide triphosphate hydrolases"/>
    <property type="match status" value="1"/>
</dbReference>
<keyword evidence="5" id="KW-1185">Reference proteome</keyword>
<dbReference type="Gene3D" id="1.20.120.850">
    <property type="entry name" value="SWI2/SNF2 ATPases, N-terminal domain"/>
    <property type="match status" value="1"/>
</dbReference>
<dbReference type="GO" id="GO:0007131">
    <property type="term" value="P:reciprocal meiotic recombination"/>
    <property type="evidence" value="ECO:0007669"/>
    <property type="project" value="TreeGrafter"/>
</dbReference>
<dbReference type="SMART" id="SM00490">
    <property type="entry name" value="HELICc"/>
    <property type="match status" value="1"/>
</dbReference>
<dbReference type="PANTHER" id="PTHR45629">
    <property type="entry name" value="SNF2/RAD54 FAMILY MEMBER"/>
    <property type="match status" value="1"/>
</dbReference>
<evidence type="ECO:0000259" key="2">
    <source>
        <dbReference type="PROSITE" id="PS51192"/>
    </source>
</evidence>
<dbReference type="PROSITE" id="PS51192">
    <property type="entry name" value="HELICASE_ATP_BIND_1"/>
    <property type="match status" value="1"/>
</dbReference>
<reference evidence="4" key="1">
    <citation type="submission" date="2020-11" db="EMBL/GenBank/DDBJ databases">
        <title>Chlorella ohadii genome sequencing and assembly.</title>
        <authorList>
            <person name="Murik O."/>
            <person name="Treves H."/>
            <person name="Kedem I."/>
            <person name="Shotland Y."/>
            <person name="Kaplan A."/>
        </authorList>
    </citation>
    <scope>NUCLEOTIDE SEQUENCE</scope>
    <source>
        <strain evidence="4">1</strain>
    </source>
</reference>
<keyword evidence="1" id="KW-0378">Hydrolase</keyword>
<sequence length="849" mass="90625">MRPSCRRLRQLLYCKYQPTKKLRKNKSFADGVLEVAVASKKAVLMDAEGKVVSSTVLRGVNVPSMGEGSSVVVGNWEVEVQEPLDADKFKSGEAFMKPTITAAATAALAAAPVASHAAFRPVAGAGGAPAEAPRALHDPHAEGAIVLNEQQWAGGTGRLAKGRPVCPVVLDPYLGRHLRPHQVEGVRFLYEATMGLRTPGMQGCILADDMGLGKTLQVISLIWTLLKQGPEGKPTVRKAMVNWADEFRKWLGIERLRCMVLSPGSDGKQQVVDFKHGSVHRVLIISYETLRKHSAELAGTVDLLTCDEGHRLKSAAGNKTISSLLALNCPSRILLTGTPIQNDLTEFFAMVNFVNPDSLGSLQTFERVLAAPINRSRDRNATEKEKELGATRSAELARRVEKFVLRRTREVNSRYLPPLSNYVVFCLPTEVQLRLYSSVLGSGVVRKMLSATGSDFGDTALSVLTNLRKLCNHPALYRSPDGEAAGGGEHGAAVETFDPDQSGKCGCRANRFVALLRASYLAALLPCLLPGCAAGSLDTLPTDHPSVVPTPQPKQKLCDARGWSTARIDGGTDVSKRQDVVNAFNSYGVFLLSTTAGGAGLNLVGANRLVLLDSHWNPAMDLQAMARVWRDGQKKACVVYRLLTTGTLDEKMYQRQLKKGDIAATMLGSGAGGAGAAAKQGGGKFCKEELKQLFTLNTGKWGSSFAHWLLFRRFAGARACCSADVLGLYGTSLLLNMCPFLLQQQAATPPTSFSRLVKGDVSASCADTPLQAAIAAGHVSFVHQDKSQAVATAAPGGAEAAALEPAGQQQQQQQAAVEGAAALQEELGAAAMQPGFGEGSSDLELEEDC</sequence>
<feature type="domain" description="Helicase C-terminal" evidence="3">
    <location>
        <begin position="520"/>
        <end position="679"/>
    </location>
</feature>
<dbReference type="GO" id="GO:0005634">
    <property type="term" value="C:nucleus"/>
    <property type="evidence" value="ECO:0007669"/>
    <property type="project" value="TreeGrafter"/>
</dbReference>
<dbReference type="PANTHER" id="PTHR45629:SF7">
    <property type="entry name" value="DNA EXCISION REPAIR PROTEIN ERCC-6-RELATED"/>
    <property type="match status" value="1"/>
</dbReference>
<dbReference type="CDD" id="cd18004">
    <property type="entry name" value="DEXHc_RAD54"/>
    <property type="match status" value="1"/>
</dbReference>
<feature type="domain" description="Helicase ATP-binding" evidence="2">
    <location>
        <begin position="195"/>
        <end position="357"/>
    </location>
</feature>
<name>A0AAD5DWI0_9CHLO</name>
<dbReference type="InterPro" id="IPR000330">
    <property type="entry name" value="SNF2_N"/>
</dbReference>
<proteinExistence type="predicted"/>
<dbReference type="AlphaFoldDB" id="A0AAD5DWI0"/>
<dbReference type="InterPro" id="IPR014001">
    <property type="entry name" value="Helicase_ATP-bd"/>
</dbReference>
<evidence type="ECO:0000256" key="1">
    <source>
        <dbReference type="ARBA" id="ARBA00022801"/>
    </source>
</evidence>
<dbReference type="GO" id="GO:0005524">
    <property type="term" value="F:ATP binding"/>
    <property type="evidence" value="ECO:0007669"/>
    <property type="project" value="InterPro"/>
</dbReference>
<organism evidence="4 5">
    <name type="scientific">Chlorella ohadii</name>
    <dbReference type="NCBI Taxonomy" id="2649997"/>
    <lineage>
        <taxon>Eukaryota</taxon>
        <taxon>Viridiplantae</taxon>
        <taxon>Chlorophyta</taxon>
        <taxon>core chlorophytes</taxon>
        <taxon>Trebouxiophyceae</taxon>
        <taxon>Chlorellales</taxon>
        <taxon>Chlorellaceae</taxon>
        <taxon>Chlorella clade</taxon>
        <taxon>Chlorella</taxon>
    </lineage>
</organism>
<evidence type="ECO:0000313" key="4">
    <source>
        <dbReference type="EMBL" id="KAI7843688.1"/>
    </source>
</evidence>
<dbReference type="Proteomes" id="UP001205105">
    <property type="component" value="Unassembled WGS sequence"/>
</dbReference>
<dbReference type="InterPro" id="IPR049730">
    <property type="entry name" value="SNF2/RAD54-like_C"/>
</dbReference>
<dbReference type="GO" id="GO:0015616">
    <property type="term" value="F:DNA translocase activity"/>
    <property type="evidence" value="ECO:0007669"/>
    <property type="project" value="TreeGrafter"/>
</dbReference>
<dbReference type="PROSITE" id="PS51194">
    <property type="entry name" value="HELICASE_CTER"/>
    <property type="match status" value="1"/>
</dbReference>
<accession>A0AAD5DWI0</accession>
<dbReference type="GO" id="GO:0016787">
    <property type="term" value="F:hydrolase activity"/>
    <property type="evidence" value="ECO:0007669"/>
    <property type="project" value="UniProtKB-KW"/>
</dbReference>
<dbReference type="FunFam" id="3.40.50.10810:FF:000020">
    <property type="entry name" value="DNA repair and recombination protein RAD54B"/>
    <property type="match status" value="1"/>
</dbReference>
<comment type="caution">
    <text evidence="4">The sequence shown here is derived from an EMBL/GenBank/DDBJ whole genome shotgun (WGS) entry which is preliminary data.</text>
</comment>
<dbReference type="Pfam" id="PF00176">
    <property type="entry name" value="SNF2-rel_dom"/>
    <property type="match status" value="1"/>
</dbReference>
<dbReference type="EMBL" id="JADXDR010000036">
    <property type="protein sequence ID" value="KAI7843688.1"/>
    <property type="molecule type" value="Genomic_DNA"/>
</dbReference>
<dbReference type="SUPFAM" id="SSF52540">
    <property type="entry name" value="P-loop containing nucleoside triphosphate hydrolases"/>
    <property type="match status" value="2"/>
</dbReference>
<dbReference type="InterPro" id="IPR050496">
    <property type="entry name" value="SNF2_RAD54_helicase_repair"/>
</dbReference>
<evidence type="ECO:0000313" key="5">
    <source>
        <dbReference type="Proteomes" id="UP001205105"/>
    </source>
</evidence>
<dbReference type="Pfam" id="PF00271">
    <property type="entry name" value="Helicase_C"/>
    <property type="match status" value="1"/>
</dbReference>
<protein>
    <submittedName>
        <fullName evidence="4">Uncharacterized protein</fullName>
    </submittedName>
</protein>
<dbReference type="CDD" id="cd18793">
    <property type="entry name" value="SF2_C_SNF"/>
    <property type="match status" value="1"/>
</dbReference>
<dbReference type="InterPro" id="IPR038718">
    <property type="entry name" value="SNF2-like_sf"/>
</dbReference>
<gene>
    <name evidence="4" type="ORF">COHA_002588</name>
</gene>